<keyword evidence="1" id="KW-0479">Metal-binding</keyword>
<dbReference type="STRING" id="1042311.A0A2T3ZET5"/>
<dbReference type="InterPro" id="IPR050987">
    <property type="entry name" value="AtrR-like"/>
</dbReference>
<evidence type="ECO:0000313" key="5">
    <source>
        <dbReference type="Proteomes" id="UP000240493"/>
    </source>
</evidence>
<dbReference type="InterPro" id="IPR001138">
    <property type="entry name" value="Zn2Cys6_DnaBD"/>
</dbReference>
<dbReference type="AlphaFoldDB" id="A0A2T3ZET5"/>
<evidence type="ECO:0000256" key="1">
    <source>
        <dbReference type="ARBA" id="ARBA00022723"/>
    </source>
</evidence>
<dbReference type="PANTHER" id="PTHR46910">
    <property type="entry name" value="TRANSCRIPTION FACTOR PDR1"/>
    <property type="match status" value="1"/>
</dbReference>
<dbReference type="PROSITE" id="PS00463">
    <property type="entry name" value="ZN2_CY6_FUNGAL_1"/>
    <property type="match status" value="1"/>
</dbReference>
<protein>
    <recommendedName>
        <fullName evidence="3">Zn(2)-C6 fungal-type domain-containing protein</fullName>
    </recommendedName>
</protein>
<proteinExistence type="predicted"/>
<dbReference type="PROSITE" id="PS50048">
    <property type="entry name" value="ZN2_CY6_FUNGAL_2"/>
    <property type="match status" value="1"/>
</dbReference>
<dbReference type="CDD" id="cd00067">
    <property type="entry name" value="GAL4"/>
    <property type="match status" value="1"/>
</dbReference>
<dbReference type="CDD" id="cd12148">
    <property type="entry name" value="fungal_TF_MHR"/>
    <property type="match status" value="1"/>
</dbReference>
<reference evidence="4 5" key="1">
    <citation type="submission" date="2016-07" db="EMBL/GenBank/DDBJ databases">
        <title>Multiple horizontal gene transfer events from other fungi enriched the ability of initially mycotrophic Trichoderma (Ascomycota) to feed on dead plant biomass.</title>
        <authorList>
            <consortium name="DOE Joint Genome Institute"/>
            <person name="Aerts A."/>
            <person name="Atanasova L."/>
            <person name="Chenthamara K."/>
            <person name="Zhang J."/>
            <person name="Grujic M."/>
            <person name="Henrissat B."/>
            <person name="Kuo A."/>
            <person name="Salamov A."/>
            <person name="Lipzen A."/>
            <person name="Labutti K."/>
            <person name="Barry K."/>
            <person name="Miao Y."/>
            <person name="Rahimi M.J."/>
            <person name="Shen Q."/>
            <person name="Grigoriev I.V."/>
            <person name="Kubicek C.P."/>
            <person name="Druzhinina I.S."/>
        </authorList>
    </citation>
    <scope>NUCLEOTIDE SEQUENCE [LARGE SCALE GENOMIC DNA]</scope>
    <source>
        <strain evidence="4 5">CBS 433.97</strain>
    </source>
</reference>
<evidence type="ECO:0000256" key="2">
    <source>
        <dbReference type="ARBA" id="ARBA00023242"/>
    </source>
</evidence>
<dbReference type="GO" id="GO:0003677">
    <property type="term" value="F:DNA binding"/>
    <property type="evidence" value="ECO:0007669"/>
    <property type="project" value="InterPro"/>
</dbReference>
<evidence type="ECO:0000259" key="3">
    <source>
        <dbReference type="PROSITE" id="PS50048"/>
    </source>
</evidence>
<dbReference type="Proteomes" id="UP000240493">
    <property type="component" value="Unassembled WGS sequence"/>
</dbReference>
<dbReference type="PANTHER" id="PTHR46910:SF13">
    <property type="entry name" value="SPECIFIC TRANSCRIPTION FACTOR, PUTATIVE (AFU_ORTHOLOGUE AFUA_4G06190)-RELATED"/>
    <property type="match status" value="1"/>
</dbReference>
<dbReference type="SMART" id="SM00066">
    <property type="entry name" value="GAL4"/>
    <property type="match status" value="1"/>
</dbReference>
<keyword evidence="2" id="KW-0539">Nucleus</keyword>
<dbReference type="GO" id="GO:0000981">
    <property type="term" value="F:DNA-binding transcription factor activity, RNA polymerase II-specific"/>
    <property type="evidence" value="ECO:0007669"/>
    <property type="project" value="InterPro"/>
</dbReference>
<dbReference type="GO" id="GO:0008270">
    <property type="term" value="F:zinc ion binding"/>
    <property type="evidence" value="ECO:0007669"/>
    <property type="project" value="InterPro"/>
</dbReference>
<organism evidence="4 5">
    <name type="scientific">Trichoderma asperellum (strain ATCC 204424 / CBS 433.97 / NBRC 101777)</name>
    <dbReference type="NCBI Taxonomy" id="1042311"/>
    <lineage>
        <taxon>Eukaryota</taxon>
        <taxon>Fungi</taxon>
        <taxon>Dikarya</taxon>
        <taxon>Ascomycota</taxon>
        <taxon>Pezizomycotina</taxon>
        <taxon>Sordariomycetes</taxon>
        <taxon>Hypocreomycetidae</taxon>
        <taxon>Hypocreales</taxon>
        <taxon>Hypocreaceae</taxon>
        <taxon>Trichoderma</taxon>
    </lineage>
</organism>
<evidence type="ECO:0000313" key="4">
    <source>
        <dbReference type="EMBL" id="PTB43327.1"/>
    </source>
</evidence>
<dbReference type="Pfam" id="PF04082">
    <property type="entry name" value="Fungal_trans"/>
    <property type="match status" value="1"/>
</dbReference>
<dbReference type="InterPro" id="IPR036864">
    <property type="entry name" value="Zn2-C6_fun-type_DNA-bd_sf"/>
</dbReference>
<dbReference type="SUPFAM" id="SSF57701">
    <property type="entry name" value="Zn2/Cys6 DNA-binding domain"/>
    <property type="match status" value="1"/>
</dbReference>
<dbReference type="Pfam" id="PF00172">
    <property type="entry name" value="Zn_clus"/>
    <property type="match status" value="1"/>
</dbReference>
<dbReference type="Gene3D" id="4.10.240.10">
    <property type="entry name" value="Zn(2)-C6 fungal-type DNA-binding domain"/>
    <property type="match status" value="1"/>
</dbReference>
<feature type="domain" description="Zn(2)-C6 fungal-type" evidence="3">
    <location>
        <begin position="11"/>
        <end position="47"/>
    </location>
</feature>
<dbReference type="EMBL" id="KZ679259">
    <property type="protein sequence ID" value="PTB43327.1"/>
    <property type="molecule type" value="Genomic_DNA"/>
</dbReference>
<keyword evidence="5" id="KW-1185">Reference proteome</keyword>
<name>A0A2T3ZET5_TRIA4</name>
<gene>
    <name evidence="4" type="ORF">M441DRAFT_56353</name>
</gene>
<dbReference type="InterPro" id="IPR007219">
    <property type="entry name" value="XnlR_reg_dom"/>
</dbReference>
<sequence length="658" mass="74770">MRLKRGVERASCDFCHRRKIKCDRASRETQGQSSCSPCSLRQIQCILDNADDIRLRRRRRLSVRDEDIVEQSTPQPLTRNLTSVDAENFINPSVLPVIHDRQIRETPQGRLEQPFPSHFPPDAEDNIPSSVDQTPDFSFIDTPFELSPESILFLDQVFMGWYEGSLENHEPQVMTDGGIQLSMGEEQSAGDTQDKSAAESLTTGARQKLWIDCNLDKETFDASLHAYFNFSAVHLPIIMEDAFWKDYHAGRCSPALVYAVACRGIIFTATSDSWDKQQCLALKFRQKFLEARQKATGISAIRLDDLEALAIMANWIYDETKSSPLDTQLGSLFLTHESLVLATLESQMQDCNTGNPASLGPLARSEERRRLLFWHVYGFDAFHSLDRNLISRIPDGENDGISRKLPQHDTGNYLDAILNLAIIVREMLQVFVTVSTKRNGIKPQDVINIYERLDCWQKRECPVHLRRKRDNEGKLMPLTVNEPTKTNFIQPLHCCLLWLLEINCYLQVEACVSRYGMRDGGPFEAEMATLRVELESLRAVKDGLEISQWVKQYSTTTGTGSGAKSHSLIDLAPFARDIYAGQCFWISERGKTLTCHPTTRQRGDKTANHHQKKDIDDYMKAAKEFRSAVAMATSHRDTELVLERLDQQISSFAELLAQ</sequence>
<dbReference type="GO" id="GO:0006351">
    <property type="term" value="P:DNA-templated transcription"/>
    <property type="evidence" value="ECO:0007669"/>
    <property type="project" value="InterPro"/>
</dbReference>
<accession>A0A2T3ZET5</accession>
<dbReference type="OrthoDB" id="4764644at2759"/>